<dbReference type="RefSeq" id="WP_216127608.1">
    <property type="nucleotide sequence ID" value="NZ_CP064782.1"/>
</dbReference>
<dbReference type="Pfam" id="PF00990">
    <property type="entry name" value="GGDEF"/>
    <property type="match status" value="1"/>
</dbReference>
<dbReference type="Pfam" id="PF00563">
    <property type="entry name" value="EAL"/>
    <property type="match status" value="1"/>
</dbReference>
<dbReference type="GO" id="GO:0007165">
    <property type="term" value="P:signal transduction"/>
    <property type="evidence" value="ECO:0007669"/>
    <property type="project" value="InterPro"/>
</dbReference>
<dbReference type="Pfam" id="PF16448">
    <property type="entry name" value="LapD_MoxY_N"/>
    <property type="match status" value="1"/>
</dbReference>
<organism evidence="5 6">
    <name type="scientific">Azospira inquinata</name>
    <dbReference type="NCBI Taxonomy" id="2785627"/>
    <lineage>
        <taxon>Bacteria</taxon>
        <taxon>Pseudomonadati</taxon>
        <taxon>Pseudomonadota</taxon>
        <taxon>Betaproteobacteria</taxon>
        <taxon>Rhodocyclales</taxon>
        <taxon>Rhodocyclaceae</taxon>
        <taxon>Azospira</taxon>
    </lineage>
</organism>
<dbReference type="PANTHER" id="PTHR33121:SF23">
    <property type="entry name" value="CYCLIC DI-GMP PHOSPHODIESTERASE PDEB"/>
    <property type="match status" value="1"/>
</dbReference>
<feature type="domain" description="EAL" evidence="2">
    <location>
        <begin position="403"/>
        <end position="636"/>
    </location>
</feature>
<dbReference type="CDD" id="cd01948">
    <property type="entry name" value="EAL"/>
    <property type="match status" value="1"/>
</dbReference>
<dbReference type="PANTHER" id="PTHR33121">
    <property type="entry name" value="CYCLIC DI-GMP PHOSPHODIESTERASE PDEF"/>
    <property type="match status" value="1"/>
</dbReference>
<feature type="transmembrane region" description="Helical" evidence="1">
    <location>
        <begin position="6"/>
        <end position="28"/>
    </location>
</feature>
<dbReference type="InterPro" id="IPR001633">
    <property type="entry name" value="EAL_dom"/>
</dbReference>
<dbReference type="PROSITE" id="PS50883">
    <property type="entry name" value="EAL"/>
    <property type="match status" value="1"/>
</dbReference>
<dbReference type="Proteomes" id="UP000683428">
    <property type="component" value="Chromosome"/>
</dbReference>
<gene>
    <name evidence="5" type="ORF">Azoinq_01370</name>
</gene>
<dbReference type="CDD" id="cd06225">
    <property type="entry name" value="HAMP"/>
    <property type="match status" value="1"/>
</dbReference>
<keyword evidence="1" id="KW-1133">Transmembrane helix</keyword>
<dbReference type="SMART" id="SM00267">
    <property type="entry name" value="GGDEF"/>
    <property type="match status" value="1"/>
</dbReference>
<dbReference type="InterPro" id="IPR000160">
    <property type="entry name" value="GGDEF_dom"/>
</dbReference>
<dbReference type="AlphaFoldDB" id="A0A975XUZ6"/>
<name>A0A975XUZ6_9RHOO</name>
<dbReference type="PROSITE" id="PS50887">
    <property type="entry name" value="GGDEF"/>
    <property type="match status" value="1"/>
</dbReference>
<accession>A0A975XUZ6</accession>
<dbReference type="SMART" id="SM00052">
    <property type="entry name" value="EAL"/>
    <property type="match status" value="1"/>
</dbReference>
<evidence type="ECO:0000256" key="1">
    <source>
        <dbReference type="SAM" id="Phobius"/>
    </source>
</evidence>
<keyword evidence="1" id="KW-0812">Transmembrane</keyword>
<evidence type="ECO:0000313" key="5">
    <source>
        <dbReference type="EMBL" id="QWT49294.1"/>
    </source>
</evidence>
<evidence type="ECO:0000259" key="2">
    <source>
        <dbReference type="PROSITE" id="PS50883"/>
    </source>
</evidence>
<dbReference type="InterPro" id="IPR050706">
    <property type="entry name" value="Cyclic-di-GMP_PDE-like"/>
</dbReference>
<dbReference type="EMBL" id="CP064782">
    <property type="protein sequence ID" value="QWT49294.1"/>
    <property type="molecule type" value="Genomic_DNA"/>
</dbReference>
<dbReference type="InterPro" id="IPR032244">
    <property type="entry name" value="LapD_MoxY_N"/>
</dbReference>
<evidence type="ECO:0000259" key="4">
    <source>
        <dbReference type="PROSITE" id="PS50887"/>
    </source>
</evidence>
<dbReference type="InterPro" id="IPR003660">
    <property type="entry name" value="HAMP_dom"/>
</dbReference>
<feature type="domain" description="GGDEF" evidence="4">
    <location>
        <begin position="264"/>
        <end position="394"/>
    </location>
</feature>
<keyword evidence="6" id="KW-1185">Reference proteome</keyword>
<dbReference type="KEGG" id="aiq:Azoinq_01370"/>
<evidence type="ECO:0000313" key="6">
    <source>
        <dbReference type="Proteomes" id="UP000683428"/>
    </source>
</evidence>
<sequence>MSLIRQLWLTIIASTLIAFLGSFAISLVTARQYLEYQLAVKNNDNAASLALSMSQLDKDPVTTELQIAAVFDSGQYSLVKLISPTGKTLMEKQRSGALANVPAWFIHLFPIESKPGYAQVSAGWKQFGTVEVVSSTQFAYGELWRGGIKLAYLFFFSGLVVGLLGTALLKRIKGPLHAVVEQAKAIGQRNFIHLPLPKVPELRTVVKALNAMVGSLQTLFNEQAKHLEELRRENLLDKLTGLANRENFLDQLNNVLRGNEDLPPTGSLVLLRITNLLDINRRHGREATDDLLRQVGTALAATARDQHGAAARLNGSDFILLLPSVEDPEGAVKHLMGALQALGDTGWEDISGTWHLSSCPYLQGQSASHLLARLDQALATAEWQQDEVWRRADNPIDLPLTNHGEWKALIETALRDKRAKLAEYPVQAFAGGQLLHLECPLRLGAPTADDWLVAGKFMPMAVRLGLTDQLDLLTLQLVLERLTEESPAMAINLSGESLRSPQFREQFYKTLVNHKPLAPRLWIEISETGAFENFLDFLAFCHLIRPLGCHLGIEHFGHRFSNIGQLYQTGLEYIKVDGSFIQDLDSKPGNQIFLKGLCGIAHGIGLQVIGENTRTQAEMEWLEKLGFDGVTGPVLA</sequence>
<feature type="domain" description="HAMP" evidence="3">
    <location>
        <begin position="170"/>
        <end position="221"/>
    </location>
</feature>
<keyword evidence="1" id="KW-0472">Membrane</keyword>
<feature type="transmembrane region" description="Helical" evidence="1">
    <location>
        <begin position="150"/>
        <end position="169"/>
    </location>
</feature>
<dbReference type="GO" id="GO:0071111">
    <property type="term" value="F:cyclic-guanylate-specific phosphodiesterase activity"/>
    <property type="evidence" value="ECO:0007669"/>
    <property type="project" value="InterPro"/>
</dbReference>
<proteinExistence type="predicted"/>
<dbReference type="GO" id="GO:0016020">
    <property type="term" value="C:membrane"/>
    <property type="evidence" value="ECO:0007669"/>
    <property type="project" value="InterPro"/>
</dbReference>
<reference evidence="5" key="1">
    <citation type="submission" date="2020-11" db="EMBL/GenBank/DDBJ databases">
        <title>Azospira inquinata sp. nov.</title>
        <authorList>
            <person name="Moe W.M."/>
            <person name="Mikes M.C."/>
        </authorList>
    </citation>
    <scope>NUCLEOTIDE SEQUENCE</scope>
    <source>
        <strain evidence="5">Azo-3</strain>
    </source>
</reference>
<evidence type="ECO:0000259" key="3">
    <source>
        <dbReference type="PROSITE" id="PS50885"/>
    </source>
</evidence>
<protein>
    <submittedName>
        <fullName evidence="5">EAL domain-containing protein</fullName>
    </submittedName>
</protein>
<dbReference type="PROSITE" id="PS50885">
    <property type="entry name" value="HAMP"/>
    <property type="match status" value="1"/>
</dbReference>